<dbReference type="Proteomes" id="UP000000763">
    <property type="component" value="Chromosome 8"/>
</dbReference>
<reference evidence="1" key="1">
    <citation type="submission" date="2001-07" db="EMBL/GenBank/DDBJ databases">
        <title>Oryza sativa nipponbare(GA3) genomic DNA, chromosome 8, BAC clone:OJ1789_C07.</title>
        <authorList>
            <person name="Sasaki T."/>
            <person name="Matsumoto T."/>
            <person name="Yamamoto K."/>
        </authorList>
    </citation>
    <scope>NUCLEOTIDE SEQUENCE</scope>
</reference>
<reference evidence="3" key="4">
    <citation type="journal article" date="2008" name="Nucleic Acids Res.">
        <title>The rice annotation project database (RAP-DB): 2008 update.</title>
        <authorList>
            <consortium name="The rice annotation project (RAP)"/>
        </authorList>
    </citation>
    <scope>GENOME REANNOTATION</scope>
    <source>
        <strain evidence="3">cv. Nipponbare</strain>
    </source>
</reference>
<dbReference type="PANTHER" id="PTHR47381">
    <property type="entry name" value="ALPHA/BETA-HYDROLASES SUPERFAMILY PROTEIN"/>
    <property type="match status" value="1"/>
</dbReference>
<dbReference type="EMBL" id="AP004015">
    <property type="protein sequence ID" value="BAD09114.1"/>
    <property type="molecule type" value="Genomic_DNA"/>
</dbReference>
<reference evidence="2" key="2">
    <citation type="submission" date="2001-08" db="EMBL/GenBank/DDBJ databases">
        <title>Oryza sativa nipponbare(GA3) genomic DNA, chromosome 8, BAC clone:OJ1770_H02.</title>
        <authorList>
            <person name="Sasaki T."/>
            <person name="Matsumoto T."/>
            <person name="Yamamoto K."/>
        </authorList>
    </citation>
    <scope>NUCLEOTIDE SEQUENCE</scope>
</reference>
<dbReference type="PANTHER" id="PTHR47381:SF3">
    <property type="entry name" value="ALPHA_BETA-HYDROLASES SUPERFAMILY PROTEIN"/>
    <property type="match status" value="1"/>
</dbReference>
<sequence>MAGFGFGFVHASASHGGTRGSGEGSINSLYQGMPLMGQSEEVRNFHEKLVEENFYLITEVWDLIKLGDHLSEWEDVDPCRVGITGESLRGIVYDEFMIASLY</sequence>
<dbReference type="EMBL" id="AP003920">
    <property type="protein sequence ID" value="BAD09015.1"/>
    <property type="molecule type" value="Genomic_DNA"/>
</dbReference>
<name>Q6ZIA6_ORYSJ</name>
<dbReference type="Gene3D" id="3.40.50.1820">
    <property type="entry name" value="alpha/beta hydrolase"/>
    <property type="match status" value="1"/>
</dbReference>
<organism evidence="2 3">
    <name type="scientific">Oryza sativa subsp. japonica</name>
    <name type="common">Rice</name>
    <dbReference type="NCBI Taxonomy" id="39947"/>
    <lineage>
        <taxon>Eukaryota</taxon>
        <taxon>Viridiplantae</taxon>
        <taxon>Streptophyta</taxon>
        <taxon>Embryophyta</taxon>
        <taxon>Tracheophyta</taxon>
        <taxon>Spermatophyta</taxon>
        <taxon>Magnoliopsida</taxon>
        <taxon>Liliopsida</taxon>
        <taxon>Poales</taxon>
        <taxon>Poaceae</taxon>
        <taxon>BOP clade</taxon>
        <taxon>Oryzoideae</taxon>
        <taxon>Oryzeae</taxon>
        <taxon>Oryzinae</taxon>
        <taxon>Oryza</taxon>
        <taxon>Oryza sativa</taxon>
    </lineage>
</organism>
<proteinExistence type="predicted"/>
<reference evidence="3" key="3">
    <citation type="journal article" date="2005" name="Nature">
        <title>The map-based sequence of the rice genome.</title>
        <authorList>
            <consortium name="International rice genome sequencing project (IRGSP)"/>
            <person name="Matsumoto T."/>
            <person name="Wu J."/>
            <person name="Kanamori H."/>
            <person name="Katayose Y."/>
            <person name="Fujisawa M."/>
            <person name="Namiki N."/>
            <person name="Mizuno H."/>
            <person name="Yamamoto K."/>
            <person name="Antonio B.A."/>
            <person name="Baba T."/>
            <person name="Sakata K."/>
            <person name="Nagamura Y."/>
            <person name="Aoki H."/>
            <person name="Arikawa K."/>
            <person name="Arita K."/>
            <person name="Bito T."/>
            <person name="Chiden Y."/>
            <person name="Fujitsuka N."/>
            <person name="Fukunaka R."/>
            <person name="Hamada M."/>
            <person name="Harada C."/>
            <person name="Hayashi A."/>
            <person name="Hijishita S."/>
            <person name="Honda M."/>
            <person name="Hosokawa S."/>
            <person name="Ichikawa Y."/>
            <person name="Idonuma A."/>
            <person name="Iijima M."/>
            <person name="Ikeda M."/>
            <person name="Ikeno M."/>
            <person name="Ito K."/>
            <person name="Ito S."/>
            <person name="Ito T."/>
            <person name="Ito Y."/>
            <person name="Ito Y."/>
            <person name="Iwabuchi A."/>
            <person name="Kamiya K."/>
            <person name="Karasawa W."/>
            <person name="Kurita K."/>
            <person name="Katagiri S."/>
            <person name="Kikuta A."/>
            <person name="Kobayashi H."/>
            <person name="Kobayashi N."/>
            <person name="Machita K."/>
            <person name="Maehara T."/>
            <person name="Masukawa M."/>
            <person name="Mizubayashi T."/>
            <person name="Mukai Y."/>
            <person name="Nagasaki H."/>
            <person name="Nagata Y."/>
            <person name="Naito S."/>
            <person name="Nakashima M."/>
            <person name="Nakama Y."/>
            <person name="Nakamichi Y."/>
            <person name="Nakamura M."/>
            <person name="Meguro A."/>
            <person name="Negishi M."/>
            <person name="Ohta I."/>
            <person name="Ohta T."/>
            <person name="Okamoto M."/>
            <person name="Ono N."/>
            <person name="Saji S."/>
            <person name="Sakaguchi M."/>
            <person name="Sakai K."/>
            <person name="Shibata M."/>
            <person name="Shimokawa T."/>
            <person name="Song J."/>
            <person name="Takazaki Y."/>
            <person name="Terasawa K."/>
            <person name="Tsugane M."/>
            <person name="Tsuji K."/>
            <person name="Ueda S."/>
            <person name="Waki K."/>
            <person name="Yamagata H."/>
            <person name="Yamamoto M."/>
            <person name="Yamamoto S."/>
            <person name="Yamane H."/>
            <person name="Yoshiki S."/>
            <person name="Yoshihara R."/>
            <person name="Yukawa K."/>
            <person name="Zhong H."/>
            <person name="Yano M."/>
            <person name="Yuan Q."/>
            <person name="Ouyang S."/>
            <person name="Liu J."/>
            <person name="Jones K.M."/>
            <person name="Gansberger K."/>
            <person name="Moffat K."/>
            <person name="Hill J."/>
            <person name="Bera J."/>
            <person name="Fadrosh D."/>
            <person name="Jin S."/>
            <person name="Johri S."/>
            <person name="Kim M."/>
            <person name="Overton L."/>
            <person name="Reardon M."/>
            <person name="Tsitrin T."/>
            <person name="Vuong H."/>
            <person name="Weaver B."/>
            <person name="Ciecko A."/>
            <person name="Tallon L."/>
            <person name="Jackson J."/>
            <person name="Pai G."/>
            <person name="Aken S.V."/>
            <person name="Utterback T."/>
            <person name="Reidmuller S."/>
            <person name="Feldblyum T."/>
            <person name="Hsiao J."/>
            <person name="Zismann V."/>
            <person name="Iobst S."/>
            <person name="de Vazeille A.R."/>
            <person name="Buell C.R."/>
            <person name="Ying K."/>
            <person name="Li Y."/>
            <person name="Lu T."/>
            <person name="Huang Y."/>
            <person name="Zhao Q."/>
            <person name="Feng Q."/>
            <person name="Zhang L."/>
            <person name="Zhu J."/>
            <person name="Weng Q."/>
            <person name="Mu J."/>
            <person name="Lu Y."/>
            <person name="Fan D."/>
            <person name="Liu Y."/>
            <person name="Guan J."/>
            <person name="Zhang Y."/>
            <person name="Yu S."/>
            <person name="Liu X."/>
            <person name="Zhang Y."/>
            <person name="Hong G."/>
            <person name="Han B."/>
            <person name="Choisne N."/>
            <person name="Demange N."/>
            <person name="Orjeda G."/>
            <person name="Samain S."/>
            <person name="Cattolico L."/>
            <person name="Pelletier E."/>
            <person name="Couloux A."/>
            <person name="Segurens B."/>
            <person name="Wincker P."/>
            <person name="D'Hont A."/>
            <person name="Scarpelli C."/>
            <person name="Weissenbach J."/>
            <person name="Salanoubat M."/>
            <person name="Quetier F."/>
            <person name="Yu Y."/>
            <person name="Kim H.R."/>
            <person name="Rambo T."/>
            <person name="Currie J."/>
            <person name="Collura K."/>
            <person name="Luo M."/>
            <person name="Yang T."/>
            <person name="Ammiraju J.S.S."/>
            <person name="Engler F."/>
            <person name="Soderlund C."/>
            <person name="Wing R.A."/>
            <person name="Palmer L.E."/>
            <person name="de la Bastide M."/>
            <person name="Spiegel L."/>
            <person name="Nascimento L."/>
            <person name="Zutavern T."/>
            <person name="O'Shaughnessy A."/>
            <person name="Dike S."/>
            <person name="Dedhia N."/>
            <person name="Preston R."/>
            <person name="Balija V."/>
            <person name="McCombie W.R."/>
            <person name="Chow T."/>
            <person name="Chen H."/>
            <person name="Chung M."/>
            <person name="Chen C."/>
            <person name="Shaw J."/>
            <person name="Wu H."/>
            <person name="Hsiao K."/>
            <person name="Chao Y."/>
            <person name="Chu M."/>
            <person name="Cheng C."/>
            <person name="Hour A."/>
            <person name="Lee P."/>
            <person name="Lin S."/>
            <person name="Lin Y."/>
            <person name="Liou J."/>
            <person name="Liu S."/>
            <person name="Hsing Y."/>
            <person name="Raghuvanshi S."/>
            <person name="Mohanty A."/>
            <person name="Bharti A.K."/>
            <person name="Gaur A."/>
            <person name="Gupta V."/>
            <person name="Kumar D."/>
            <person name="Ravi V."/>
            <person name="Vij S."/>
            <person name="Kapur A."/>
            <person name="Khurana P."/>
            <person name="Khurana P."/>
            <person name="Khurana J.P."/>
            <person name="Tyagi A.K."/>
            <person name="Gaikwad K."/>
            <person name="Singh A."/>
            <person name="Dalal V."/>
            <person name="Srivastava S."/>
            <person name="Dixit A."/>
            <person name="Pal A.K."/>
            <person name="Ghazi I.A."/>
            <person name="Yadav M."/>
            <person name="Pandit A."/>
            <person name="Bhargava A."/>
            <person name="Sureshbabu K."/>
            <person name="Batra K."/>
            <person name="Sharma T.R."/>
            <person name="Mohapatra T."/>
            <person name="Singh N.K."/>
            <person name="Messing J."/>
            <person name="Nelson A.B."/>
            <person name="Fuks G."/>
            <person name="Kavchok S."/>
            <person name="Keizer G."/>
            <person name="Linton E."/>
            <person name="Llaca V."/>
            <person name="Song R."/>
            <person name="Tanyolac B."/>
            <person name="Young S."/>
            <person name="Ho-Il K."/>
            <person name="Hahn J.H."/>
            <person name="Sangsakoo G."/>
            <person name="Vanavichit A."/>
            <person name="de Mattos Luiz.A.T."/>
            <person name="Zimmer P.D."/>
            <person name="Malone G."/>
            <person name="Dellagostin O."/>
            <person name="de Oliveira A.C."/>
            <person name="Bevan M."/>
            <person name="Bancroft I."/>
            <person name="Minx P."/>
            <person name="Cordum H."/>
            <person name="Wilson R."/>
            <person name="Cheng Z."/>
            <person name="Jin W."/>
            <person name="Jiang J."/>
            <person name="Leong S.A."/>
            <person name="Iwama H."/>
            <person name="Gojobori T."/>
            <person name="Itoh T."/>
            <person name="Niimura Y."/>
            <person name="Fujii Y."/>
            <person name="Habara T."/>
            <person name="Sakai H."/>
            <person name="Sato Y."/>
            <person name="Wilson G."/>
            <person name="Kumar K."/>
            <person name="McCouch S."/>
            <person name="Juretic N."/>
            <person name="Hoen D."/>
            <person name="Wright S."/>
            <person name="Bruskiewich R."/>
            <person name="Bureau T."/>
            <person name="Miyao A."/>
            <person name="Hirochika H."/>
            <person name="Nishikawa T."/>
            <person name="Kadowaki K."/>
            <person name="Sugiura M."/>
            <person name="Burr B."/>
            <person name="Sasaki T."/>
        </authorList>
    </citation>
    <scope>NUCLEOTIDE SEQUENCE [LARGE SCALE GENOMIC DNA]</scope>
    <source>
        <strain evidence="3">cv. Nipponbare</strain>
    </source>
</reference>
<protein>
    <submittedName>
        <fullName evidence="2">Uncharacterized protein</fullName>
    </submittedName>
</protein>
<dbReference type="AlphaFoldDB" id="Q6ZIA6"/>
<gene>
    <name evidence="2" type="ORF">OJ1770_H02.25</name>
    <name evidence="1" type="ORF">OJ1789_C07.4</name>
</gene>
<accession>Q6ZIA6</accession>
<dbReference type="InterPro" id="IPR029058">
    <property type="entry name" value="AB_hydrolase_fold"/>
</dbReference>
<evidence type="ECO:0000313" key="2">
    <source>
        <dbReference type="EMBL" id="BAD09114.1"/>
    </source>
</evidence>
<evidence type="ECO:0000313" key="3">
    <source>
        <dbReference type="Proteomes" id="UP000000763"/>
    </source>
</evidence>
<evidence type="ECO:0000313" key="1">
    <source>
        <dbReference type="EMBL" id="BAD09015.1"/>
    </source>
</evidence>